<dbReference type="AlphaFoldDB" id="A0A7J7JMV9"/>
<dbReference type="Proteomes" id="UP000593567">
    <property type="component" value="Unassembled WGS sequence"/>
</dbReference>
<sequence length="523" mass="59964">MATAAGSATKHERYIDHNAEETILYMLKDCDLLEFKKFGVSLEWRQYFEIVATSQYYATKKYFRVEYDNLKPSFRFFASGERNWYMTVAKMSKVTEEIMLFRTVEHDERDMEADNRKSTMTMHRADDMSRVSFAQVIKDPQDELSIVLLPSNELLIKVPRPQCNEPAKYAYCTSLYKCQTPTVMMSALFLAFWNLYSDQRNGLQFADHEFITFPNSYAYQLLKSVAASRSAYFHLTARQQADRTNPWQPSYNLRSGDNQHQLIINTNLNSSVMLQATNDRDIELFHLSYTNNPDVFELYINRVQPVGQLCYNRCSSYDEITYTNTSGCLVLYSRTEVECTGYICTNFYKNYIKNRIAVTRTNNSCNVVLKKRYGNVYEADQFAAMISIILYNIQFNQSISEILSPNNKSQVPQSQVALPTLSGSLQPAQSVTQGNTPFTGGCPPEISNQANPQTCLPISTSSQAPMRSLPLPRSGTPYVRQIDPPETTPMATPINRPFQMADFNNDILTRLPKPTKSGDYEYF</sequence>
<reference evidence="1" key="1">
    <citation type="submission" date="2020-06" db="EMBL/GenBank/DDBJ databases">
        <title>Draft genome of Bugula neritina, a colonial animal packing powerful symbionts and potential medicines.</title>
        <authorList>
            <person name="Rayko M."/>
        </authorList>
    </citation>
    <scope>NUCLEOTIDE SEQUENCE [LARGE SCALE GENOMIC DNA]</scope>
    <source>
        <strain evidence="1">Kwan_BN1</strain>
    </source>
</reference>
<accession>A0A7J7JMV9</accession>
<comment type="caution">
    <text evidence="1">The sequence shown here is derived from an EMBL/GenBank/DDBJ whole genome shotgun (WGS) entry which is preliminary data.</text>
</comment>
<evidence type="ECO:0000313" key="1">
    <source>
        <dbReference type="EMBL" id="KAF6026738.1"/>
    </source>
</evidence>
<name>A0A7J7JMV9_BUGNE</name>
<evidence type="ECO:0000313" key="2">
    <source>
        <dbReference type="Proteomes" id="UP000593567"/>
    </source>
</evidence>
<proteinExistence type="predicted"/>
<organism evidence="1 2">
    <name type="scientific">Bugula neritina</name>
    <name type="common">Brown bryozoan</name>
    <name type="synonym">Sertularia neritina</name>
    <dbReference type="NCBI Taxonomy" id="10212"/>
    <lineage>
        <taxon>Eukaryota</taxon>
        <taxon>Metazoa</taxon>
        <taxon>Spiralia</taxon>
        <taxon>Lophotrochozoa</taxon>
        <taxon>Bryozoa</taxon>
        <taxon>Gymnolaemata</taxon>
        <taxon>Cheilostomatida</taxon>
        <taxon>Flustrina</taxon>
        <taxon>Buguloidea</taxon>
        <taxon>Bugulidae</taxon>
        <taxon>Bugula</taxon>
    </lineage>
</organism>
<dbReference type="EMBL" id="VXIV02002216">
    <property type="protein sequence ID" value="KAF6026738.1"/>
    <property type="molecule type" value="Genomic_DNA"/>
</dbReference>
<keyword evidence="2" id="KW-1185">Reference proteome</keyword>
<protein>
    <submittedName>
        <fullName evidence="1">Uncharacterized protein</fullName>
    </submittedName>
</protein>
<gene>
    <name evidence="1" type="ORF">EB796_014953</name>
</gene>